<evidence type="ECO:0000256" key="1">
    <source>
        <dbReference type="SAM" id="MobiDB-lite"/>
    </source>
</evidence>
<dbReference type="EMBL" id="BATC01000027">
    <property type="protein sequence ID" value="GAD59438.1"/>
    <property type="molecule type" value="Genomic_DNA"/>
</dbReference>
<accession>A0A8E0TRA1</accession>
<dbReference type="AlphaFoldDB" id="A0A8E0TRA1"/>
<name>A0A8E0TRA1_9CAUL</name>
<gene>
    <name evidence="2" type="ORF">MBEBAB_1688</name>
</gene>
<reference evidence="3" key="1">
    <citation type="journal article" date="2013" name="Genome Announc.">
        <title>Draft Genome Sequence of the Dimorphic Prosthecate Bacterium Brevundimonas abyssalis TAR-001T.</title>
        <authorList>
            <person name="Tsubouchi T."/>
            <person name="Nishi S."/>
            <person name="Usui K."/>
            <person name="Shimane Y."/>
            <person name="Takaki Y."/>
            <person name="Maruyama T."/>
            <person name="Hatada Y."/>
        </authorList>
    </citation>
    <scope>NUCLEOTIDE SEQUENCE [LARGE SCALE GENOMIC DNA]</scope>
    <source>
        <strain evidence="3">TAR-001</strain>
    </source>
</reference>
<proteinExistence type="predicted"/>
<sequence length="70" mass="7657">MADDLDTPISTMAVRLANSTQRVVLYEYEDVIVFLKPGAKLQGVFTGSENPPKSTGTMADWPDLTPEKKA</sequence>
<feature type="region of interest" description="Disordered" evidence="1">
    <location>
        <begin position="44"/>
        <end position="70"/>
    </location>
</feature>
<keyword evidence="3" id="KW-1185">Reference proteome</keyword>
<feature type="compositionally biased region" description="Polar residues" evidence="1">
    <location>
        <begin position="45"/>
        <end position="57"/>
    </location>
</feature>
<evidence type="ECO:0000313" key="2">
    <source>
        <dbReference type="EMBL" id="GAD59438.1"/>
    </source>
</evidence>
<protein>
    <submittedName>
        <fullName evidence="2">Uncharacterized protein</fullName>
    </submittedName>
</protein>
<comment type="caution">
    <text evidence="2">The sequence shown here is derived from an EMBL/GenBank/DDBJ whole genome shotgun (WGS) entry which is preliminary data.</text>
</comment>
<evidence type="ECO:0000313" key="3">
    <source>
        <dbReference type="Proteomes" id="UP000016569"/>
    </source>
</evidence>
<dbReference type="RefSeq" id="WP_021697533.1">
    <property type="nucleotide sequence ID" value="NZ_BATC01000027.1"/>
</dbReference>
<organism evidence="2 3">
    <name type="scientific">Brevundimonas abyssalis TAR-001</name>
    <dbReference type="NCBI Taxonomy" id="1391729"/>
    <lineage>
        <taxon>Bacteria</taxon>
        <taxon>Pseudomonadati</taxon>
        <taxon>Pseudomonadota</taxon>
        <taxon>Alphaproteobacteria</taxon>
        <taxon>Caulobacterales</taxon>
        <taxon>Caulobacteraceae</taxon>
        <taxon>Brevundimonas</taxon>
    </lineage>
</organism>
<dbReference type="OrthoDB" id="9887245at2"/>
<dbReference type="Proteomes" id="UP000016569">
    <property type="component" value="Unassembled WGS sequence"/>
</dbReference>